<gene>
    <name evidence="2" type="ORF">pdam_00004018</name>
</gene>
<protein>
    <submittedName>
        <fullName evidence="2">Uncharacterized protein</fullName>
    </submittedName>
</protein>
<evidence type="ECO:0000256" key="1">
    <source>
        <dbReference type="SAM" id="MobiDB-lite"/>
    </source>
</evidence>
<reference evidence="2 3" key="1">
    <citation type="journal article" date="2018" name="Sci. Rep.">
        <title>Comparative analysis of the Pocillopora damicornis genome highlights role of immune system in coral evolution.</title>
        <authorList>
            <person name="Cunning R."/>
            <person name="Bay R.A."/>
            <person name="Gillette P."/>
            <person name="Baker A.C."/>
            <person name="Traylor-Knowles N."/>
        </authorList>
    </citation>
    <scope>NUCLEOTIDE SEQUENCE [LARGE SCALE GENOMIC DNA]</scope>
    <source>
        <strain evidence="2">RSMAS</strain>
        <tissue evidence="2">Whole animal</tissue>
    </source>
</reference>
<evidence type="ECO:0000313" key="3">
    <source>
        <dbReference type="Proteomes" id="UP000275408"/>
    </source>
</evidence>
<sequence length="288" mass="32738">MADQDDKRKPMTQLSLPSRSRRLRFLLICGNCDMVSVADNVKNNNTRTQEGKNVIAVSENRSEDKHKTDLERPFLEVKEELKSTELQDQDQFERFNQRAFDRNDHESRNQDGIERICWSSDHGKGNYKEKMEVTQQSQGDFQIAETSLQLHEPDMSEQSGGGRMQGKPACIRPNLTRQRVVGSVDSFQSQGKLVGEPEIPTMTIIENSSSDENQTSSLTKVKTNGAAAQSNRVEEKSPRGSSISPWRRVAALKWKMNKVHVKKMEKDAAVANEEYEMMLENLTLYGVL</sequence>
<proteinExistence type="predicted"/>
<feature type="compositionally biased region" description="Polar residues" evidence="1">
    <location>
        <begin position="205"/>
        <end position="231"/>
    </location>
</feature>
<dbReference type="EMBL" id="RCHS01003794">
    <property type="protein sequence ID" value="RMX39650.1"/>
    <property type="molecule type" value="Genomic_DNA"/>
</dbReference>
<evidence type="ECO:0000313" key="2">
    <source>
        <dbReference type="EMBL" id="RMX39650.1"/>
    </source>
</evidence>
<name>A0A3M6TE41_POCDA</name>
<dbReference type="AlphaFoldDB" id="A0A3M6TE41"/>
<organism evidence="2 3">
    <name type="scientific">Pocillopora damicornis</name>
    <name type="common">Cauliflower coral</name>
    <name type="synonym">Millepora damicornis</name>
    <dbReference type="NCBI Taxonomy" id="46731"/>
    <lineage>
        <taxon>Eukaryota</taxon>
        <taxon>Metazoa</taxon>
        <taxon>Cnidaria</taxon>
        <taxon>Anthozoa</taxon>
        <taxon>Hexacorallia</taxon>
        <taxon>Scleractinia</taxon>
        <taxon>Astrocoeniina</taxon>
        <taxon>Pocilloporidae</taxon>
        <taxon>Pocillopora</taxon>
    </lineage>
</organism>
<accession>A0A3M6TE41</accession>
<dbReference type="Proteomes" id="UP000275408">
    <property type="component" value="Unassembled WGS sequence"/>
</dbReference>
<keyword evidence="3" id="KW-1185">Reference proteome</keyword>
<feature type="region of interest" description="Disordered" evidence="1">
    <location>
        <begin position="205"/>
        <end position="244"/>
    </location>
</feature>
<comment type="caution">
    <text evidence="2">The sequence shown here is derived from an EMBL/GenBank/DDBJ whole genome shotgun (WGS) entry which is preliminary data.</text>
</comment>